<protein>
    <submittedName>
        <fullName evidence="1">Histidine phosphatase superfamily</fullName>
    </submittedName>
</protein>
<accession>A0A835Z0A0</accession>
<dbReference type="GO" id="GO:0016791">
    <property type="term" value="F:phosphatase activity"/>
    <property type="evidence" value="ECO:0007669"/>
    <property type="project" value="TreeGrafter"/>
</dbReference>
<dbReference type="AlphaFoldDB" id="A0A835Z0A0"/>
<gene>
    <name evidence="1" type="ORF">JKP88DRAFT_317893</name>
</gene>
<dbReference type="SUPFAM" id="SSF53254">
    <property type="entry name" value="Phosphoglycerate mutase-like"/>
    <property type="match status" value="1"/>
</dbReference>
<name>A0A835Z0A0_9STRA</name>
<proteinExistence type="predicted"/>
<dbReference type="GO" id="GO:0005737">
    <property type="term" value="C:cytoplasm"/>
    <property type="evidence" value="ECO:0007669"/>
    <property type="project" value="TreeGrafter"/>
</dbReference>
<dbReference type="InterPro" id="IPR013078">
    <property type="entry name" value="His_Pase_superF_clade-1"/>
</dbReference>
<keyword evidence="2" id="KW-1185">Reference proteome</keyword>
<comment type="caution">
    <text evidence="1">The sequence shown here is derived from an EMBL/GenBank/DDBJ whole genome shotgun (WGS) entry which is preliminary data.</text>
</comment>
<dbReference type="EMBL" id="JAFCMP010000224">
    <property type="protein sequence ID" value="KAG5182690.1"/>
    <property type="molecule type" value="Genomic_DNA"/>
</dbReference>
<dbReference type="Pfam" id="PF00300">
    <property type="entry name" value="His_Phos_1"/>
    <property type="match status" value="1"/>
</dbReference>
<dbReference type="PANTHER" id="PTHR48100">
    <property type="entry name" value="BROAD-SPECIFICITY PHOSPHATASE YOR283W-RELATED"/>
    <property type="match status" value="1"/>
</dbReference>
<dbReference type="Gene3D" id="3.40.50.1240">
    <property type="entry name" value="Phosphoglycerate mutase-like"/>
    <property type="match status" value="1"/>
</dbReference>
<organism evidence="1 2">
    <name type="scientific">Tribonema minus</name>
    <dbReference type="NCBI Taxonomy" id="303371"/>
    <lineage>
        <taxon>Eukaryota</taxon>
        <taxon>Sar</taxon>
        <taxon>Stramenopiles</taxon>
        <taxon>Ochrophyta</taxon>
        <taxon>PX clade</taxon>
        <taxon>Xanthophyceae</taxon>
        <taxon>Tribonematales</taxon>
        <taxon>Tribonemataceae</taxon>
        <taxon>Tribonema</taxon>
    </lineage>
</organism>
<dbReference type="InterPro" id="IPR029033">
    <property type="entry name" value="His_PPase_superfam"/>
</dbReference>
<dbReference type="OrthoDB" id="496981at2759"/>
<dbReference type="InterPro" id="IPR050275">
    <property type="entry name" value="PGM_Phosphatase"/>
</dbReference>
<sequence>MHLRRVDENPEDTPSELLPYEKVVVFVRHGQSIANTLAEGMKMDLSQEVRDSRLTAKGESQAAALQGKWVASCKPQIILSSPLTRALQTACLAFENLPLPIVAWPCCTEFYPEYPECQGRQREQLEAEPKLTGLKKWKDVHLGNVVGDWWSIAGDLGRLDVFLAWLRWCPETRIVVVCHWGFIMYLMEHVGYAERALLKLDNCTQLRTVWHPEAPPSQIPPVPGQPDHGRSYAVWLEPDRSAPPPLLAEHDRFCAAARADAALRDCTFIARRGGRLHVALSSFLPLPFELVQRLGLALRTEALRLAGRGAGVPPSESMLAWGVGGADALSCVVNEERSLYAAIQFDSPSLQKLCVALKEMPGLQQHAAAFRTSGTYAVTLADSPQGRAVHLGDFKHILVPAKFPLLCAALGLNNGADGGGGGSSNGSEWREQLASMRWYLCLMEKQEGDAGATVRREPGMVVPLFHTP</sequence>
<dbReference type="CDD" id="cd07067">
    <property type="entry name" value="HP_PGM_like"/>
    <property type="match status" value="1"/>
</dbReference>
<dbReference type="PANTHER" id="PTHR48100:SF1">
    <property type="entry name" value="HISTIDINE PHOSPHATASE FAMILY PROTEIN-RELATED"/>
    <property type="match status" value="1"/>
</dbReference>
<evidence type="ECO:0000313" key="1">
    <source>
        <dbReference type="EMBL" id="KAG5182690.1"/>
    </source>
</evidence>
<evidence type="ECO:0000313" key="2">
    <source>
        <dbReference type="Proteomes" id="UP000664859"/>
    </source>
</evidence>
<dbReference type="Proteomes" id="UP000664859">
    <property type="component" value="Unassembled WGS sequence"/>
</dbReference>
<reference evidence="1" key="1">
    <citation type="submission" date="2021-02" db="EMBL/GenBank/DDBJ databases">
        <title>First Annotated Genome of the Yellow-green Alga Tribonema minus.</title>
        <authorList>
            <person name="Mahan K.M."/>
        </authorList>
    </citation>
    <scope>NUCLEOTIDE SEQUENCE</scope>
    <source>
        <strain evidence="1">UTEX B ZZ1240</strain>
    </source>
</reference>
<dbReference type="SMART" id="SM00855">
    <property type="entry name" value="PGAM"/>
    <property type="match status" value="1"/>
</dbReference>